<organism evidence="2 3">
    <name type="scientific">Pleurostoma richardsiae</name>
    <dbReference type="NCBI Taxonomy" id="41990"/>
    <lineage>
        <taxon>Eukaryota</taxon>
        <taxon>Fungi</taxon>
        <taxon>Dikarya</taxon>
        <taxon>Ascomycota</taxon>
        <taxon>Pezizomycotina</taxon>
        <taxon>Sordariomycetes</taxon>
        <taxon>Sordariomycetidae</taxon>
        <taxon>Calosphaeriales</taxon>
        <taxon>Pleurostomataceae</taxon>
        <taxon>Pleurostoma</taxon>
    </lineage>
</organism>
<reference evidence="2" key="1">
    <citation type="submission" date="2022-07" db="EMBL/GenBank/DDBJ databases">
        <title>Fungi with potential for degradation of polypropylene.</title>
        <authorList>
            <person name="Gostincar C."/>
        </authorList>
    </citation>
    <scope>NUCLEOTIDE SEQUENCE</scope>
    <source>
        <strain evidence="2">EXF-13308</strain>
    </source>
</reference>
<feature type="domain" description="2EXR" evidence="1">
    <location>
        <begin position="9"/>
        <end position="111"/>
    </location>
</feature>
<dbReference type="AlphaFoldDB" id="A0AA38S5K0"/>
<name>A0AA38S5K0_9PEZI</name>
<gene>
    <name evidence="2" type="ORF">NKR23_g4109</name>
</gene>
<sequence length="292" mass="33525">MASRPTEDFSPFSRLPLEIRRAIWNFCLPRRVVELYPPDTDRKHSSFRSIRSFFRNPSVPLISRMCHESRQIAHEHGGLLFPDANLDFYDEAFNGHWDAALSIWGNPTIDVFHLNYYCCDETLYGGDLEQDRWQTFVFWLSAAAEKGMPHSIDLYFVHPFEFTEPFPTGEVFSSYGGQRYLEMMTSATGASQYMVTVEVTSLHIQKSAALDSGLFGRLAEERVGQIHVTDLAAIQAYHNLWATGPSEDQDLASDTAKFFDIALRFRSEFLARTGRWQLEVKKIRLMNKSDAV</sequence>
<protein>
    <recommendedName>
        <fullName evidence="1">2EXR domain-containing protein</fullName>
    </recommendedName>
</protein>
<dbReference type="InterPro" id="IPR045518">
    <property type="entry name" value="2EXR"/>
</dbReference>
<evidence type="ECO:0000313" key="2">
    <source>
        <dbReference type="EMBL" id="KAJ9149750.1"/>
    </source>
</evidence>
<proteinExistence type="predicted"/>
<dbReference type="PANTHER" id="PTHR35910">
    <property type="entry name" value="2EXR DOMAIN-CONTAINING PROTEIN"/>
    <property type="match status" value="1"/>
</dbReference>
<evidence type="ECO:0000259" key="1">
    <source>
        <dbReference type="Pfam" id="PF20150"/>
    </source>
</evidence>
<keyword evidence="3" id="KW-1185">Reference proteome</keyword>
<dbReference type="Pfam" id="PF20150">
    <property type="entry name" value="2EXR"/>
    <property type="match status" value="1"/>
</dbReference>
<comment type="caution">
    <text evidence="2">The sequence shown here is derived from an EMBL/GenBank/DDBJ whole genome shotgun (WGS) entry which is preliminary data.</text>
</comment>
<dbReference type="PANTHER" id="PTHR35910:SF1">
    <property type="entry name" value="2EXR DOMAIN-CONTAINING PROTEIN"/>
    <property type="match status" value="1"/>
</dbReference>
<dbReference type="Proteomes" id="UP001174694">
    <property type="component" value="Unassembled WGS sequence"/>
</dbReference>
<dbReference type="EMBL" id="JANBVO010000009">
    <property type="protein sequence ID" value="KAJ9149750.1"/>
    <property type="molecule type" value="Genomic_DNA"/>
</dbReference>
<evidence type="ECO:0000313" key="3">
    <source>
        <dbReference type="Proteomes" id="UP001174694"/>
    </source>
</evidence>
<accession>A0AA38S5K0</accession>